<organism evidence="2 3">
    <name type="scientific">Pyruvatibacter mobilis</name>
    <dbReference type="NCBI Taxonomy" id="1712261"/>
    <lineage>
        <taxon>Bacteria</taxon>
        <taxon>Pseudomonadati</taxon>
        <taxon>Pseudomonadota</taxon>
        <taxon>Alphaproteobacteria</taxon>
        <taxon>Hyphomicrobiales</taxon>
        <taxon>Parvibaculaceae</taxon>
        <taxon>Pyruvatibacter</taxon>
    </lineage>
</organism>
<dbReference type="PANTHER" id="PTHR42879">
    <property type="entry name" value="3-OXOACYL-(ACYL-CARRIER-PROTEIN) REDUCTASE"/>
    <property type="match status" value="1"/>
</dbReference>
<accession>A0A845QCE7</accession>
<dbReference type="InterPro" id="IPR050259">
    <property type="entry name" value="SDR"/>
</dbReference>
<sequence length="242" mass="25654">MTQPTAILTDATHFVGDAIATRLAAEGYAVYAVDQKFHDAEARTAFEALADGITALTEQSAEDVVVHVENAHGRIDVLASNDAYPAIRASIDEITTVPLHETFEALVFKPFAFASEVAKRMKPRGEGKIVFLTSAAPLNGLPNYAMYCAARGAMNAAVKALAKELGPFNIQVNAIAPNFIVNPDYFPPELMADPDKAAKILKNIPLGRLGKPQEVAGLLAQLVSDDGGFFTGQVIAASGGWA</sequence>
<dbReference type="PANTHER" id="PTHR42879:SF2">
    <property type="entry name" value="3-OXOACYL-[ACYL-CARRIER-PROTEIN] REDUCTASE FABG"/>
    <property type="match status" value="1"/>
</dbReference>
<dbReference type="Gene3D" id="3.40.50.720">
    <property type="entry name" value="NAD(P)-binding Rossmann-like Domain"/>
    <property type="match status" value="1"/>
</dbReference>
<dbReference type="EMBL" id="WXYQ01000006">
    <property type="protein sequence ID" value="NBG95886.1"/>
    <property type="molecule type" value="Genomic_DNA"/>
</dbReference>
<dbReference type="GeneID" id="300654591"/>
<dbReference type="Proteomes" id="UP000470384">
    <property type="component" value="Unassembled WGS sequence"/>
</dbReference>
<dbReference type="InterPro" id="IPR002347">
    <property type="entry name" value="SDR_fam"/>
</dbReference>
<dbReference type="AlphaFoldDB" id="A0A845QCE7"/>
<name>A0A845QCE7_9HYPH</name>
<keyword evidence="3" id="KW-1185">Reference proteome</keyword>
<dbReference type="SUPFAM" id="SSF51735">
    <property type="entry name" value="NAD(P)-binding Rossmann-fold domains"/>
    <property type="match status" value="1"/>
</dbReference>
<dbReference type="RefSeq" id="WP_160587763.1">
    <property type="nucleotide sequence ID" value="NZ_BMHN01000001.1"/>
</dbReference>
<evidence type="ECO:0000313" key="3">
    <source>
        <dbReference type="Proteomes" id="UP000470384"/>
    </source>
</evidence>
<protein>
    <submittedName>
        <fullName evidence="2">SDR family oxidoreductase</fullName>
    </submittedName>
</protein>
<dbReference type="PRINTS" id="PR00081">
    <property type="entry name" value="GDHRDH"/>
</dbReference>
<dbReference type="Pfam" id="PF13561">
    <property type="entry name" value="adh_short_C2"/>
    <property type="match status" value="1"/>
</dbReference>
<dbReference type="InterPro" id="IPR036291">
    <property type="entry name" value="NAD(P)-bd_dom_sf"/>
</dbReference>
<proteinExistence type="inferred from homology"/>
<comment type="similarity">
    <text evidence="1">Belongs to the short-chain dehydrogenases/reductases (SDR) family.</text>
</comment>
<evidence type="ECO:0000313" key="2">
    <source>
        <dbReference type="EMBL" id="NBG95886.1"/>
    </source>
</evidence>
<dbReference type="OrthoDB" id="8665216at2"/>
<evidence type="ECO:0000256" key="1">
    <source>
        <dbReference type="ARBA" id="ARBA00006484"/>
    </source>
</evidence>
<reference evidence="2 3" key="1">
    <citation type="journal article" date="2016" name="Int. J. Syst. Evol. Microbiol.">
        <title>Pyruvatibacter mobilis gen. nov., sp. nov., a marine bacterium from the culture broth of Picochlorum sp. 122.</title>
        <authorList>
            <person name="Wang G."/>
            <person name="Tang M."/>
            <person name="Wu H."/>
            <person name="Dai S."/>
            <person name="Li T."/>
            <person name="Chen C."/>
            <person name="He H."/>
            <person name="Fan J."/>
            <person name="Xiang W."/>
            <person name="Li X."/>
        </authorList>
    </citation>
    <scope>NUCLEOTIDE SEQUENCE [LARGE SCALE GENOMIC DNA]</scope>
    <source>
        <strain evidence="2 3">GYP-11</strain>
    </source>
</reference>
<comment type="caution">
    <text evidence="2">The sequence shown here is derived from an EMBL/GenBank/DDBJ whole genome shotgun (WGS) entry which is preliminary data.</text>
</comment>
<gene>
    <name evidence="2" type="ORF">GTQ45_09085</name>
</gene>